<dbReference type="SMART" id="SM00848">
    <property type="entry name" value="Inhibitor_I29"/>
    <property type="match status" value="1"/>
</dbReference>
<dbReference type="Pfam" id="PF08246">
    <property type="entry name" value="Inhibitor_I29"/>
    <property type="match status" value="1"/>
</dbReference>
<dbReference type="Gene3D" id="3.90.70.10">
    <property type="entry name" value="Cysteine proteinases"/>
    <property type="match status" value="1"/>
</dbReference>
<dbReference type="PROSITE" id="PS00640">
    <property type="entry name" value="THIOL_PROTEASE_ASN"/>
    <property type="match status" value="1"/>
</dbReference>
<evidence type="ECO:0000256" key="4">
    <source>
        <dbReference type="ARBA" id="ARBA00022807"/>
    </source>
</evidence>
<dbReference type="PRINTS" id="PR00705">
    <property type="entry name" value="PAPAIN"/>
</dbReference>
<feature type="non-terminal residue" evidence="10">
    <location>
        <position position="349"/>
    </location>
</feature>
<dbReference type="GO" id="GO:0008234">
    <property type="term" value="F:cysteine-type peptidase activity"/>
    <property type="evidence" value="ECO:0007669"/>
    <property type="project" value="UniProtKB-KW"/>
</dbReference>
<keyword evidence="4" id="KW-0788">Thiol protease</keyword>
<keyword evidence="7" id="KW-0732">Signal</keyword>
<dbReference type="Pfam" id="PF00112">
    <property type="entry name" value="Peptidase_C1"/>
    <property type="match status" value="1"/>
</dbReference>
<evidence type="ECO:0000256" key="6">
    <source>
        <dbReference type="ARBA" id="ARBA00023157"/>
    </source>
</evidence>
<feature type="domain" description="Peptidase C1A papain C-terminal" evidence="8">
    <location>
        <begin position="130"/>
        <end position="340"/>
    </location>
</feature>
<dbReference type="InterPro" id="IPR013201">
    <property type="entry name" value="Prot_inhib_I29"/>
</dbReference>
<dbReference type="InterPro" id="IPR025661">
    <property type="entry name" value="Pept_asp_AS"/>
</dbReference>
<evidence type="ECO:0000259" key="9">
    <source>
        <dbReference type="SMART" id="SM00848"/>
    </source>
</evidence>
<comment type="caution">
    <text evidence="10">The sequence shown here is derived from an EMBL/GenBank/DDBJ whole genome shotgun (WGS) entry which is preliminary data.</text>
</comment>
<dbReference type="SUPFAM" id="SSF54001">
    <property type="entry name" value="Cysteine proteinases"/>
    <property type="match status" value="1"/>
</dbReference>
<evidence type="ECO:0000256" key="2">
    <source>
        <dbReference type="ARBA" id="ARBA00022670"/>
    </source>
</evidence>
<dbReference type="InterPro" id="IPR013128">
    <property type="entry name" value="Peptidase_C1A"/>
</dbReference>
<evidence type="ECO:0000256" key="1">
    <source>
        <dbReference type="ARBA" id="ARBA00008455"/>
    </source>
</evidence>
<keyword evidence="2" id="KW-0645">Protease</keyword>
<dbReference type="InterPro" id="IPR025660">
    <property type="entry name" value="Pept_his_AS"/>
</dbReference>
<evidence type="ECO:0000313" key="11">
    <source>
        <dbReference type="Proteomes" id="UP001177023"/>
    </source>
</evidence>
<comment type="similarity">
    <text evidence="1">Belongs to the peptidase C1 family.</text>
</comment>
<evidence type="ECO:0000313" key="10">
    <source>
        <dbReference type="EMBL" id="CAJ0580564.1"/>
    </source>
</evidence>
<organism evidence="10 11">
    <name type="scientific">Mesorhabditis spiculigera</name>
    <dbReference type="NCBI Taxonomy" id="96644"/>
    <lineage>
        <taxon>Eukaryota</taxon>
        <taxon>Metazoa</taxon>
        <taxon>Ecdysozoa</taxon>
        <taxon>Nematoda</taxon>
        <taxon>Chromadorea</taxon>
        <taxon>Rhabditida</taxon>
        <taxon>Rhabditina</taxon>
        <taxon>Rhabditomorpha</taxon>
        <taxon>Rhabditoidea</taxon>
        <taxon>Rhabditidae</taxon>
        <taxon>Mesorhabditinae</taxon>
        <taxon>Mesorhabditis</taxon>
    </lineage>
</organism>
<keyword evidence="3" id="KW-0378">Hydrolase</keyword>
<dbReference type="InterPro" id="IPR000668">
    <property type="entry name" value="Peptidase_C1A_C"/>
</dbReference>
<dbReference type="PROSITE" id="PS00139">
    <property type="entry name" value="THIOL_PROTEASE_CYS"/>
    <property type="match status" value="1"/>
</dbReference>
<feature type="domain" description="Cathepsin propeptide inhibitor" evidence="9">
    <location>
        <begin position="40"/>
        <end position="98"/>
    </location>
</feature>
<dbReference type="InterPro" id="IPR038765">
    <property type="entry name" value="Papain-like_cys_pep_sf"/>
</dbReference>
<feature type="chain" id="PRO_5041400731" evidence="7">
    <location>
        <begin position="18"/>
        <end position="349"/>
    </location>
</feature>
<name>A0AA36G5X2_9BILA</name>
<dbReference type="InterPro" id="IPR000169">
    <property type="entry name" value="Pept_cys_AS"/>
</dbReference>
<dbReference type="CDD" id="cd02248">
    <property type="entry name" value="Peptidase_C1A"/>
    <property type="match status" value="1"/>
</dbReference>
<feature type="signal peptide" evidence="7">
    <location>
        <begin position="1"/>
        <end position="17"/>
    </location>
</feature>
<accession>A0AA36G5X2</accession>
<evidence type="ECO:0000256" key="3">
    <source>
        <dbReference type="ARBA" id="ARBA00022801"/>
    </source>
</evidence>
<dbReference type="PROSITE" id="PS00639">
    <property type="entry name" value="THIOL_PROTEASE_HIS"/>
    <property type="match status" value="1"/>
</dbReference>
<dbReference type="AlphaFoldDB" id="A0AA36G5X2"/>
<dbReference type="SMART" id="SM00645">
    <property type="entry name" value="Pept_C1"/>
    <property type="match status" value="1"/>
</dbReference>
<dbReference type="InterPro" id="IPR039417">
    <property type="entry name" value="Peptidase_C1A_papain-like"/>
</dbReference>
<keyword evidence="5" id="KW-0865">Zymogen</keyword>
<reference evidence="10" key="1">
    <citation type="submission" date="2023-06" db="EMBL/GenBank/DDBJ databases">
        <authorList>
            <person name="Delattre M."/>
        </authorList>
    </citation>
    <scope>NUCLEOTIDE SEQUENCE</scope>
    <source>
        <strain evidence="10">AF72</strain>
    </source>
</reference>
<dbReference type="PANTHER" id="PTHR12411">
    <property type="entry name" value="CYSTEINE PROTEASE FAMILY C1-RELATED"/>
    <property type="match status" value="1"/>
</dbReference>
<dbReference type="GO" id="GO:0006508">
    <property type="term" value="P:proteolysis"/>
    <property type="evidence" value="ECO:0007669"/>
    <property type="project" value="UniProtKB-KW"/>
</dbReference>
<evidence type="ECO:0000256" key="7">
    <source>
        <dbReference type="SAM" id="SignalP"/>
    </source>
</evidence>
<gene>
    <name evidence="10" type="ORF">MSPICULIGERA_LOCUS18761</name>
</gene>
<keyword evidence="11" id="KW-1185">Reference proteome</keyword>
<sequence>MTRLVLLLLAFIVPAYALNLSIVSLLQNLKNATLQQTTDFFDFIKAHKKDYGTADELKTRFETWKGNMAEIAEELAGAKRNGYQIGSNFFADMNPAERQKFVMRADLADEADGRLKREMPRAKRAVYTYTGETIDWRFTGYMPAVRNQGSCGSCYAFAAINAIEVQWNWLGHNAAFSEQQIVDCAGSNQGCNGGWPEKVFNYSKYYGNAAQSAYPYKAAVGTCYNTARTMTVSTWYQLTTVAQMESYNYYYGPVAFSMYVPNALYSYTGGIFYPTQSTCSSTSNVGAHAMTIVGYGSENGVPYWIVRNSWGATWGEGGYFRMRKGVNNCGMETRGVFFPWLIGNNGAGR</sequence>
<evidence type="ECO:0000259" key="8">
    <source>
        <dbReference type="SMART" id="SM00645"/>
    </source>
</evidence>
<dbReference type="Proteomes" id="UP001177023">
    <property type="component" value="Unassembled WGS sequence"/>
</dbReference>
<evidence type="ECO:0000256" key="5">
    <source>
        <dbReference type="ARBA" id="ARBA00023145"/>
    </source>
</evidence>
<keyword evidence="6" id="KW-1015">Disulfide bond</keyword>
<proteinExistence type="inferred from homology"/>
<dbReference type="EMBL" id="CATQJA010002659">
    <property type="protein sequence ID" value="CAJ0580564.1"/>
    <property type="molecule type" value="Genomic_DNA"/>
</dbReference>
<protein>
    <submittedName>
        <fullName evidence="10">Uncharacterized protein</fullName>
    </submittedName>
</protein>